<keyword evidence="2" id="KW-1003">Cell membrane</keyword>
<dbReference type="PANTHER" id="PTHR30213:SF0">
    <property type="entry name" value="UPF0761 MEMBRANE PROTEIN YIHY"/>
    <property type="match status" value="1"/>
</dbReference>
<dbReference type="Proteomes" id="UP000298213">
    <property type="component" value="Unassembled WGS sequence"/>
</dbReference>
<feature type="transmembrane region" description="Helical" evidence="6">
    <location>
        <begin position="120"/>
        <end position="139"/>
    </location>
</feature>
<keyword evidence="8" id="KW-1185">Reference proteome</keyword>
<gene>
    <name evidence="7" type="ORF">E2493_12590</name>
</gene>
<keyword evidence="3 6" id="KW-0812">Transmembrane</keyword>
<dbReference type="GO" id="GO:0005886">
    <property type="term" value="C:plasma membrane"/>
    <property type="evidence" value="ECO:0007669"/>
    <property type="project" value="UniProtKB-SubCell"/>
</dbReference>
<dbReference type="OrthoDB" id="9781030at2"/>
<dbReference type="PIRSF" id="PIRSF035875">
    <property type="entry name" value="RNase_BN"/>
    <property type="match status" value="1"/>
</dbReference>
<evidence type="ECO:0000256" key="3">
    <source>
        <dbReference type="ARBA" id="ARBA00022692"/>
    </source>
</evidence>
<evidence type="ECO:0000256" key="1">
    <source>
        <dbReference type="ARBA" id="ARBA00004651"/>
    </source>
</evidence>
<comment type="subcellular location">
    <subcellularLocation>
        <location evidence="1">Cell membrane</location>
        <topology evidence="1">Multi-pass membrane protein</topology>
    </subcellularLocation>
</comment>
<dbReference type="PANTHER" id="PTHR30213">
    <property type="entry name" value="INNER MEMBRANE PROTEIN YHJD"/>
    <property type="match status" value="1"/>
</dbReference>
<name>A0A4Y8ZPY9_9SPHN</name>
<feature type="transmembrane region" description="Helical" evidence="6">
    <location>
        <begin position="58"/>
        <end position="80"/>
    </location>
</feature>
<proteinExistence type="predicted"/>
<dbReference type="Pfam" id="PF03631">
    <property type="entry name" value="Virul_fac_BrkB"/>
    <property type="match status" value="1"/>
</dbReference>
<keyword evidence="4 6" id="KW-1133">Transmembrane helix</keyword>
<feature type="transmembrane region" description="Helical" evidence="6">
    <location>
        <begin position="206"/>
        <end position="227"/>
    </location>
</feature>
<sequence>MQTVSPESPEARRKRLVRTKKRFGKLRKTMRPGEYTFEVLKRVAIGVYSDGFIHAGNLAYLALMTIFPFIIVAAAAARLFGQTEGGLQAVTALLQTMPPDVADVLRKPISDVLTARSGNLLWLGALVGLWTTGSFIETIRDILHRAYGVVGGAPFWEYRLLSIGLIVASVLMMLVSFSLSIVLSSITQFIVQIIPRGEALVGLLNLFRVVPGLILFGSIYLIFVSLTPRRYRRQQCKKWPGALFVTLWWLATTALLPVALSGLGSYDLTYGSLAGVIIALFFFFVIGFGVVIGAQLNAALAEPPEASVQQIEAAKGAGETA</sequence>
<dbReference type="EMBL" id="SPDV01000021">
    <property type="protein sequence ID" value="TFI58024.1"/>
    <property type="molecule type" value="Genomic_DNA"/>
</dbReference>
<comment type="caution">
    <text evidence="7">The sequence shown here is derived from an EMBL/GenBank/DDBJ whole genome shotgun (WGS) entry which is preliminary data.</text>
</comment>
<feature type="transmembrane region" description="Helical" evidence="6">
    <location>
        <begin position="160"/>
        <end position="186"/>
    </location>
</feature>
<feature type="transmembrane region" description="Helical" evidence="6">
    <location>
        <begin position="239"/>
        <end position="260"/>
    </location>
</feature>
<evidence type="ECO:0000256" key="4">
    <source>
        <dbReference type="ARBA" id="ARBA00022989"/>
    </source>
</evidence>
<accession>A0A4Y8ZPY9</accession>
<feature type="transmembrane region" description="Helical" evidence="6">
    <location>
        <begin position="272"/>
        <end position="294"/>
    </location>
</feature>
<reference evidence="7 8" key="1">
    <citation type="submission" date="2019-03" db="EMBL/GenBank/DDBJ databases">
        <title>Genome sequence of Sphingomonas sp. 17J27-24.</title>
        <authorList>
            <person name="Kim M."/>
            <person name="Maeng S."/>
            <person name="Sathiyaraj S."/>
        </authorList>
    </citation>
    <scope>NUCLEOTIDE SEQUENCE [LARGE SCALE GENOMIC DNA]</scope>
    <source>
        <strain evidence="7 8">17J27-24</strain>
    </source>
</reference>
<evidence type="ECO:0000313" key="7">
    <source>
        <dbReference type="EMBL" id="TFI58024.1"/>
    </source>
</evidence>
<dbReference type="AlphaFoldDB" id="A0A4Y8ZPY9"/>
<evidence type="ECO:0000256" key="2">
    <source>
        <dbReference type="ARBA" id="ARBA00022475"/>
    </source>
</evidence>
<dbReference type="RefSeq" id="WP_135087296.1">
    <property type="nucleotide sequence ID" value="NZ_SPDV01000021.1"/>
</dbReference>
<evidence type="ECO:0000313" key="8">
    <source>
        <dbReference type="Proteomes" id="UP000298213"/>
    </source>
</evidence>
<protein>
    <submittedName>
        <fullName evidence="7">YihY/virulence factor BrkB family protein</fullName>
    </submittedName>
</protein>
<organism evidence="7 8">
    <name type="scientific">Sphingomonas parva</name>
    <dbReference type="NCBI Taxonomy" id="2555898"/>
    <lineage>
        <taxon>Bacteria</taxon>
        <taxon>Pseudomonadati</taxon>
        <taxon>Pseudomonadota</taxon>
        <taxon>Alphaproteobacteria</taxon>
        <taxon>Sphingomonadales</taxon>
        <taxon>Sphingomonadaceae</taxon>
        <taxon>Sphingomonas</taxon>
    </lineage>
</organism>
<dbReference type="InterPro" id="IPR017039">
    <property type="entry name" value="Virul_fac_BrkB"/>
</dbReference>
<evidence type="ECO:0000256" key="6">
    <source>
        <dbReference type="SAM" id="Phobius"/>
    </source>
</evidence>
<keyword evidence="5 6" id="KW-0472">Membrane</keyword>
<evidence type="ECO:0000256" key="5">
    <source>
        <dbReference type="ARBA" id="ARBA00023136"/>
    </source>
</evidence>